<dbReference type="PANTHER" id="PTHR24305:SF166">
    <property type="entry name" value="CYTOCHROME P450 12A4, MITOCHONDRIAL-RELATED"/>
    <property type="match status" value="1"/>
</dbReference>
<dbReference type="InterPro" id="IPR050121">
    <property type="entry name" value="Cytochrome_P450_monoxygenase"/>
</dbReference>
<dbReference type="OrthoDB" id="1470350at2759"/>
<keyword evidence="6" id="KW-0812">Transmembrane</keyword>
<evidence type="ECO:0000256" key="3">
    <source>
        <dbReference type="ARBA" id="ARBA00004721"/>
    </source>
</evidence>
<keyword evidence="15" id="KW-1185">Reference proteome</keyword>
<evidence type="ECO:0000256" key="10">
    <source>
        <dbReference type="ARBA" id="ARBA00023004"/>
    </source>
</evidence>
<dbReference type="GO" id="GO:0016705">
    <property type="term" value="F:oxidoreductase activity, acting on paired donors, with incorporation or reduction of molecular oxygen"/>
    <property type="evidence" value="ECO:0007669"/>
    <property type="project" value="InterPro"/>
</dbReference>
<keyword evidence="12" id="KW-0472">Membrane</keyword>
<keyword evidence="9" id="KW-0560">Oxidoreductase</keyword>
<keyword evidence="10 13" id="KW-0408">Iron</keyword>
<dbReference type="PRINTS" id="PR00385">
    <property type="entry name" value="P450"/>
</dbReference>
<protein>
    <submittedName>
        <fullName evidence="14">Cytochrome P450</fullName>
    </submittedName>
</protein>
<name>A0A4Y7TEN6_COPMI</name>
<proteinExistence type="inferred from homology"/>
<evidence type="ECO:0000256" key="1">
    <source>
        <dbReference type="ARBA" id="ARBA00001971"/>
    </source>
</evidence>
<reference evidence="14 15" key="1">
    <citation type="journal article" date="2019" name="Nat. Ecol. Evol.">
        <title>Megaphylogeny resolves global patterns of mushroom evolution.</title>
        <authorList>
            <person name="Varga T."/>
            <person name="Krizsan K."/>
            <person name="Foldi C."/>
            <person name="Dima B."/>
            <person name="Sanchez-Garcia M."/>
            <person name="Sanchez-Ramirez S."/>
            <person name="Szollosi G.J."/>
            <person name="Szarkandi J.G."/>
            <person name="Papp V."/>
            <person name="Albert L."/>
            <person name="Andreopoulos W."/>
            <person name="Angelini C."/>
            <person name="Antonin V."/>
            <person name="Barry K.W."/>
            <person name="Bougher N.L."/>
            <person name="Buchanan P."/>
            <person name="Buyck B."/>
            <person name="Bense V."/>
            <person name="Catcheside P."/>
            <person name="Chovatia M."/>
            <person name="Cooper J."/>
            <person name="Damon W."/>
            <person name="Desjardin D."/>
            <person name="Finy P."/>
            <person name="Geml J."/>
            <person name="Haridas S."/>
            <person name="Hughes K."/>
            <person name="Justo A."/>
            <person name="Karasinski D."/>
            <person name="Kautmanova I."/>
            <person name="Kiss B."/>
            <person name="Kocsube S."/>
            <person name="Kotiranta H."/>
            <person name="LaButti K.M."/>
            <person name="Lechner B.E."/>
            <person name="Liimatainen K."/>
            <person name="Lipzen A."/>
            <person name="Lukacs Z."/>
            <person name="Mihaltcheva S."/>
            <person name="Morgado L.N."/>
            <person name="Niskanen T."/>
            <person name="Noordeloos M.E."/>
            <person name="Ohm R.A."/>
            <person name="Ortiz-Santana B."/>
            <person name="Ovrebo C."/>
            <person name="Racz N."/>
            <person name="Riley R."/>
            <person name="Savchenko A."/>
            <person name="Shiryaev A."/>
            <person name="Soop K."/>
            <person name="Spirin V."/>
            <person name="Szebenyi C."/>
            <person name="Tomsovsky M."/>
            <person name="Tulloss R.E."/>
            <person name="Uehling J."/>
            <person name="Grigoriev I.V."/>
            <person name="Vagvolgyi C."/>
            <person name="Papp T."/>
            <person name="Martin F.M."/>
            <person name="Miettinen O."/>
            <person name="Hibbett D.S."/>
            <person name="Nagy L.G."/>
        </authorList>
    </citation>
    <scope>NUCLEOTIDE SEQUENCE [LARGE SCALE GENOMIC DNA]</scope>
    <source>
        <strain evidence="14 15">FP101781</strain>
    </source>
</reference>
<comment type="pathway">
    <text evidence="3">Secondary metabolite biosynthesis; terpenoid biosynthesis.</text>
</comment>
<comment type="subcellular location">
    <subcellularLocation>
        <location evidence="2">Membrane</location>
    </subcellularLocation>
</comment>
<evidence type="ECO:0000256" key="13">
    <source>
        <dbReference type="PIRSR" id="PIRSR602401-1"/>
    </source>
</evidence>
<dbReference type="Proteomes" id="UP000298030">
    <property type="component" value="Unassembled WGS sequence"/>
</dbReference>
<dbReference type="GO" id="GO:0005506">
    <property type="term" value="F:iron ion binding"/>
    <property type="evidence" value="ECO:0007669"/>
    <property type="project" value="InterPro"/>
</dbReference>
<dbReference type="GO" id="GO:0016020">
    <property type="term" value="C:membrane"/>
    <property type="evidence" value="ECO:0007669"/>
    <property type="project" value="UniProtKB-SubCell"/>
</dbReference>
<dbReference type="GO" id="GO:0004497">
    <property type="term" value="F:monooxygenase activity"/>
    <property type="evidence" value="ECO:0007669"/>
    <property type="project" value="UniProtKB-KW"/>
</dbReference>
<keyword evidence="7 13" id="KW-0479">Metal-binding</keyword>
<gene>
    <name evidence="14" type="ORF">FA13DRAFT_1627773</name>
</gene>
<dbReference type="EMBL" id="QPFP01000014">
    <property type="protein sequence ID" value="TEB32645.1"/>
    <property type="molecule type" value="Genomic_DNA"/>
</dbReference>
<evidence type="ECO:0000256" key="11">
    <source>
        <dbReference type="ARBA" id="ARBA00023033"/>
    </source>
</evidence>
<dbReference type="PANTHER" id="PTHR24305">
    <property type="entry name" value="CYTOCHROME P450"/>
    <property type="match status" value="1"/>
</dbReference>
<dbReference type="GO" id="GO:0020037">
    <property type="term" value="F:heme binding"/>
    <property type="evidence" value="ECO:0007669"/>
    <property type="project" value="InterPro"/>
</dbReference>
<evidence type="ECO:0000256" key="9">
    <source>
        <dbReference type="ARBA" id="ARBA00023002"/>
    </source>
</evidence>
<comment type="caution">
    <text evidence="14">The sequence shown here is derived from an EMBL/GenBank/DDBJ whole genome shotgun (WGS) entry which is preliminary data.</text>
</comment>
<accession>A0A4Y7TEN6</accession>
<dbReference type="InterPro" id="IPR002401">
    <property type="entry name" value="Cyt_P450_E_grp-I"/>
</dbReference>
<sequence>MLQSNSLKVLATFTLAWLVWRVLKRFFLPHPLDHIPGLKPSSWIAGSLAQVFSQDGWDFHDRMADKRTSIFGTLLHRLQSEQYFAPPASSHKGVQDQQTLESSDDMLLVNEIIFGRGLLSTTGAHHRRQRKMMNPAFTTAKMRDLRRKYSPVTHVLHGPTSPPCSYATPYPIDMMDRLSRAALEFVGRGFFSTTFESFKDGYTPPYLSSVSDYARVITLPDFILPRFLFLDYIRNLGSPKFRRWVIDHLPWKNLHILRDIVDAMHGTGEALFQDHLDAFGRGEGEETDILNILMKSNNSALKEDRMSDSELLAQITTLNFAGFGTTTGSITRILDLLCRHPDAQEGLRREVISTAAKYRDGDIPYDELVSLPFLDAVIRETWRVYTPLPLIVKQVNQDTELPLSRSYPATNGALMTEIFVPRGTMFVLSLNACNRDYAIWGDDARVWKPERWLSPLPDTVIAAKIPGVFSHLMTFYGGQKACIGYKFAELEAKIVISLLLRRFRFSFSDKKIIWKMNGLNQPIIEDAELDQHGLPMLQMPLRVVPLSDA</sequence>
<dbReference type="InterPro" id="IPR001128">
    <property type="entry name" value="Cyt_P450"/>
</dbReference>
<dbReference type="STRING" id="71717.A0A4Y7TEN6"/>
<evidence type="ECO:0000256" key="8">
    <source>
        <dbReference type="ARBA" id="ARBA00022989"/>
    </source>
</evidence>
<keyword evidence="11" id="KW-0503">Monooxygenase</keyword>
<feature type="binding site" description="axial binding residue" evidence="13">
    <location>
        <position position="482"/>
    </location>
    <ligand>
        <name>heme</name>
        <dbReference type="ChEBI" id="CHEBI:30413"/>
    </ligand>
    <ligandPart>
        <name>Fe</name>
        <dbReference type="ChEBI" id="CHEBI:18248"/>
    </ligandPart>
</feature>
<comment type="cofactor">
    <cofactor evidence="1 13">
        <name>heme</name>
        <dbReference type="ChEBI" id="CHEBI:30413"/>
    </cofactor>
</comment>
<dbReference type="Pfam" id="PF00067">
    <property type="entry name" value="p450"/>
    <property type="match status" value="1"/>
</dbReference>
<dbReference type="SUPFAM" id="SSF48264">
    <property type="entry name" value="Cytochrome P450"/>
    <property type="match status" value="1"/>
</dbReference>
<organism evidence="14 15">
    <name type="scientific">Coprinellus micaceus</name>
    <name type="common">Glistening ink-cap mushroom</name>
    <name type="synonym">Coprinus micaceus</name>
    <dbReference type="NCBI Taxonomy" id="71717"/>
    <lineage>
        <taxon>Eukaryota</taxon>
        <taxon>Fungi</taxon>
        <taxon>Dikarya</taxon>
        <taxon>Basidiomycota</taxon>
        <taxon>Agaricomycotina</taxon>
        <taxon>Agaricomycetes</taxon>
        <taxon>Agaricomycetidae</taxon>
        <taxon>Agaricales</taxon>
        <taxon>Agaricineae</taxon>
        <taxon>Psathyrellaceae</taxon>
        <taxon>Coprinellus</taxon>
    </lineage>
</organism>
<evidence type="ECO:0000313" key="14">
    <source>
        <dbReference type="EMBL" id="TEB32645.1"/>
    </source>
</evidence>
<evidence type="ECO:0000313" key="15">
    <source>
        <dbReference type="Proteomes" id="UP000298030"/>
    </source>
</evidence>
<evidence type="ECO:0000256" key="5">
    <source>
        <dbReference type="ARBA" id="ARBA00022617"/>
    </source>
</evidence>
<evidence type="ECO:0000256" key="2">
    <source>
        <dbReference type="ARBA" id="ARBA00004370"/>
    </source>
</evidence>
<keyword evidence="8" id="KW-1133">Transmembrane helix</keyword>
<evidence type="ECO:0000256" key="4">
    <source>
        <dbReference type="ARBA" id="ARBA00010617"/>
    </source>
</evidence>
<dbReference type="PRINTS" id="PR00463">
    <property type="entry name" value="EP450I"/>
</dbReference>
<evidence type="ECO:0000256" key="12">
    <source>
        <dbReference type="ARBA" id="ARBA00023136"/>
    </source>
</evidence>
<dbReference type="AlphaFoldDB" id="A0A4Y7TEN6"/>
<comment type="similarity">
    <text evidence="4">Belongs to the cytochrome P450 family.</text>
</comment>
<evidence type="ECO:0000256" key="6">
    <source>
        <dbReference type="ARBA" id="ARBA00022692"/>
    </source>
</evidence>
<evidence type="ECO:0000256" key="7">
    <source>
        <dbReference type="ARBA" id="ARBA00022723"/>
    </source>
</evidence>
<dbReference type="Gene3D" id="1.10.630.10">
    <property type="entry name" value="Cytochrome P450"/>
    <property type="match status" value="1"/>
</dbReference>
<dbReference type="InterPro" id="IPR036396">
    <property type="entry name" value="Cyt_P450_sf"/>
</dbReference>
<keyword evidence="5 13" id="KW-0349">Heme</keyword>